<dbReference type="NCBIfam" id="TIGR00126">
    <property type="entry name" value="deoC"/>
    <property type="match status" value="1"/>
</dbReference>
<dbReference type="InterPro" id="IPR011343">
    <property type="entry name" value="DeoC"/>
</dbReference>
<gene>
    <name evidence="7" type="primary">deoC</name>
    <name evidence="8" type="ORF">DCMF_05990</name>
</gene>
<feature type="active site" description="Proton donor/acceptor" evidence="7">
    <location>
        <position position="93"/>
    </location>
</feature>
<dbReference type="AlphaFoldDB" id="A0A3G1L160"/>
<dbReference type="PIRSF" id="PIRSF001357">
    <property type="entry name" value="DeoC"/>
    <property type="match status" value="1"/>
</dbReference>
<reference evidence="8 9" key="1">
    <citation type="submission" date="2016-10" db="EMBL/GenBank/DDBJ databases">
        <title>Complete Genome Sequence of Peptococcaceae strain DCMF.</title>
        <authorList>
            <person name="Edwards R.J."/>
            <person name="Holland S.I."/>
            <person name="Deshpande N.P."/>
            <person name="Wong Y.K."/>
            <person name="Ertan H."/>
            <person name="Manefield M."/>
            <person name="Russell T.L."/>
            <person name="Lee M.J."/>
        </authorList>
    </citation>
    <scope>NUCLEOTIDE SEQUENCE [LARGE SCALE GENOMIC DNA]</scope>
    <source>
        <strain evidence="8 9">DCMF</strain>
    </source>
</reference>
<evidence type="ECO:0000313" key="9">
    <source>
        <dbReference type="Proteomes" id="UP000323521"/>
    </source>
</evidence>
<comment type="similarity">
    <text evidence="1 7">Belongs to the DeoC/FbaB aldolase family. DeoC type 1 subfamily.</text>
</comment>
<dbReference type="InterPro" id="IPR028581">
    <property type="entry name" value="DeoC_typeI"/>
</dbReference>
<dbReference type="InterPro" id="IPR002915">
    <property type="entry name" value="DeoC/FbaB/LacD_aldolase"/>
</dbReference>
<evidence type="ECO:0000256" key="3">
    <source>
        <dbReference type="ARBA" id="ARBA00023239"/>
    </source>
</evidence>
<evidence type="ECO:0000256" key="5">
    <source>
        <dbReference type="ARBA" id="ARBA00048791"/>
    </source>
</evidence>
<keyword evidence="4 7" id="KW-0704">Schiff base</keyword>
<evidence type="ECO:0000256" key="7">
    <source>
        <dbReference type="HAMAP-Rule" id="MF_00114"/>
    </source>
</evidence>
<name>A0A3G1L160_FORW1</name>
<dbReference type="KEGG" id="fwa:DCMF_05990"/>
<keyword evidence="9" id="KW-1185">Reference proteome</keyword>
<dbReference type="RefSeq" id="WP_148133584.1">
    <property type="nucleotide sequence ID" value="NZ_CP017634.1"/>
</dbReference>
<dbReference type="SUPFAM" id="SSF51569">
    <property type="entry name" value="Aldolase"/>
    <property type="match status" value="1"/>
</dbReference>
<dbReference type="GO" id="GO:0016052">
    <property type="term" value="P:carbohydrate catabolic process"/>
    <property type="evidence" value="ECO:0007669"/>
    <property type="project" value="TreeGrafter"/>
</dbReference>
<dbReference type="OrthoDB" id="9778711at2"/>
<accession>A0A3G1L160</accession>
<feature type="active site" description="Schiff-base intermediate with acetaldehyde" evidence="7">
    <location>
        <position position="157"/>
    </location>
</feature>
<dbReference type="PANTHER" id="PTHR10889">
    <property type="entry name" value="DEOXYRIBOSE-PHOSPHATE ALDOLASE"/>
    <property type="match status" value="1"/>
</dbReference>
<dbReference type="InterPro" id="IPR013785">
    <property type="entry name" value="Aldolase_TIM"/>
</dbReference>
<dbReference type="GO" id="GO:0004139">
    <property type="term" value="F:deoxyribose-phosphate aldolase activity"/>
    <property type="evidence" value="ECO:0007669"/>
    <property type="project" value="UniProtKB-UniRule"/>
</dbReference>
<evidence type="ECO:0000256" key="6">
    <source>
        <dbReference type="ARBA" id="ARBA00056337"/>
    </source>
</evidence>
<dbReference type="GO" id="GO:0009264">
    <property type="term" value="P:deoxyribonucleotide catabolic process"/>
    <property type="evidence" value="ECO:0007669"/>
    <property type="project" value="UniProtKB-UniRule"/>
</dbReference>
<dbReference type="GO" id="GO:0005737">
    <property type="term" value="C:cytoplasm"/>
    <property type="evidence" value="ECO:0007669"/>
    <property type="project" value="UniProtKB-SubCell"/>
</dbReference>
<evidence type="ECO:0000256" key="1">
    <source>
        <dbReference type="ARBA" id="ARBA00010936"/>
    </source>
</evidence>
<comment type="catalytic activity">
    <reaction evidence="5 7">
        <text>2-deoxy-D-ribose 5-phosphate = D-glyceraldehyde 3-phosphate + acetaldehyde</text>
        <dbReference type="Rhea" id="RHEA:12821"/>
        <dbReference type="ChEBI" id="CHEBI:15343"/>
        <dbReference type="ChEBI" id="CHEBI:59776"/>
        <dbReference type="ChEBI" id="CHEBI:62877"/>
        <dbReference type="EC" id="4.1.2.4"/>
    </reaction>
</comment>
<protein>
    <recommendedName>
        <fullName evidence="7">Deoxyribose-phosphate aldolase</fullName>
        <shortName evidence="7">DERA</shortName>
        <ecNumber evidence="7">4.1.2.4</ecNumber>
    </recommendedName>
    <alternativeName>
        <fullName evidence="7">2-deoxy-D-ribose 5-phosphate aldolase</fullName>
    </alternativeName>
    <alternativeName>
        <fullName evidence="7">Phosphodeoxyriboaldolase</fullName>
        <shortName evidence="7">Deoxyriboaldolase</shortName>
    </alternativeName>
</protein>
<proteinExistence type="inferred from homology"/>
<dbReference type="CDD" id="cd00959">
    <property type="entry name" value="DeoC"/>
    <property type="match status" value="1"/>
</dbReference>
<evidence type="ECO:0000256" key="4">
    <source>
        <dbReference type="ARBA" id="ARBA00023270"/>
    </source>
</evidence>
<dbReference type="FunFam" id="3.20.20.70:FF:000044">
    <property type="entry name" value="Deoxyribose-phosphate aldolase"/>
    <property type="match status" value="1"/>
</dbReference>
<dbReference type="UniPathway" id="UPA00002">
    <property type="reaction ID" value="UER00468"/>
</dbReference>
<dbReference type="EC" id="4.1.2.4" evidence="7"/>
<dbReference type="PANTHER" id="PTHR10889:SF1">
    <property type="entry name" value="DEOXYRIBOSE-PHOSPHATE ALDOLASE"/>
    <property type="match status" value="1"/>
</dbReference>
<comment type="function">
    <text evidence="6 7">Catalyzes a reversible aldol reaction between acetaldehyde and D-glyceraldehyde 3-phosphate to generate 2-deoxy-D-ribose 5-phosphate.</text>
</comment>
<dbReference type="GO" id="GO:0006018">
    <property type="term" value="P:2-deoxyribose 1-phosphate catabolic process"/>
    <property type="evidence" value="ECO:0007669"/>
    <property type="project" value="UniProtKB-UniRule"/>
</dbReference>
<dbReference type="Proteomes" id="UP000323521">
    <property type="component" value="Chromosome"/>
</dbReference>
<feature type="active site" description="Proton donor/acceptor" evidence="7">
    <location>
        <position position="186"/>
    </location>
</feature>
<dbReference type="Pfam" id="PF01791">
    <property type="entry name" value="DeoC"/>
    <property type="match status" value="1"/>
</dbReference>
<dbReference type="SMART" id="SM01133">
    <property type="entry name" value="DeoC"/>
    <property type="match status" value="1"/>
</dbReference>
<keyword evidence="3 7" id="KW-0456">Lyase</keyword>
<organism evidence="8 9">
    <name type="scientific">Formimonas warabiya</name>
    <dbReference type="NCBI Taxonomy" id="1761012"/>
    <lineage>
        <taxon>Bacteria</taxon>
        <taxon>Bacillati</taxon>
        <taxon>Bacillota</taxon>
        <taxon>Clostridia</taxon>
        <taxon>Eubacteriales</taxon>
        <taxon>Peptococcaceae</taxon>
        <taxon>Candidatus Formimonas</taxon>
    </lineage>
</organism>
<dbReference type="Gene3D" id="3.20.20.70">
    <property type="entry name" value="Aldolase class I"/>
    <property type="match status" value="1"/>
</dbReference>
<evidence type="ECO:0000256" key="2">
    <source>
        <dbReference type="ARBA" id="ARBA00022490"/>
    </source>
</evidence>
<keyword evidence="2 7" id="KW-0963">Cytoplasm</keyword>
<comment type="subcellular location">
    <subcellularLocation>
        <location evidence="7">Cytoplasm</location>
    </subcellularLocation>
</comment>
<evidence type="ECO:0000313" key="8">
    <source>
        <dbReference type="EMBL" id="ATW28391.1"/>
    </source>
</evidence>
<dbReference type="HAMAP" id="MF_00114">
    <property type="entry name" value="DeoC_type1"/>
    <property type="match status" value="1"/>
</dbReference>
<dbReference type="EMBL" id="CP017634">
    <property type="protein sequence ID" value="ATW28391.1"/>
    <property type="molecule type" value="Genomic_DNA"/>
</dbReference>
<sequence>MATYEEIAGMIDHALLKPFATDQEIVEGCKMAHDYGVAAVCVRPSDVALAKEILKDSKVLVTTVIGFPHGTTTTRTKVNEAKEAMENGAVELDVVLHIGKLKSGAYHYVKQDLKEVIDLAHEGHVPVKVIFENCYLTAEEKIAACTICTELGADFAKTSTGFGTGGAEIADVKLMREHLDPKIQVKAAGGVRTLEQAIALKEAGCTRLGCTATGEILGRLRKSAKE</sequence>
<comment type="pathway">
    <text evidence="7">Carbohydrate degradation; 2-deoxy-D-ribose 1-phosphate degradation; D-glyceraldehyde 3-phosphate and acetaldehyde from 2-deoxy-alpha-D-ribose 1-phosphate: step 2/2.</text>
</comment>